<protein>
    <submittedName>
        <fullName evidence="2">RimJ/RimL family protein N-acetyltransferase</fullName>
    </submittedName>
</protein>
<organism evidence="2 3">
    <name type="scientific">Evansella vedderi</name>
    <dbReference type="NCBI Taxonomy" id="38282"/>
    <lineage>
        <taxon>Bacteria</taxon>
        <taxon>Bacillati</taxon>
        <taxon>Bacillota</taxon>
        <taxon>Bacilli</taxon>
        <taxon>Bacillales</taxon>
        <taxon>Bacillaceae</taxon>
        <taxon>Evansella</taxon>
    </lineage>
</organism>
<keyword evidence="3" id="KW-1185">Reference proteome</keyword>
<evidence type="ECO:0000313" key="2">
    <source>
        <dbReference type="EMBL" id="MDQ0256869.1"/>
    </source>
</evidence>
<dbReference type="EMBL" id="JAUSUG010000020">
    <property type="protein sequence ID" value="MDQ0256869.1"/>
    <property type="molecule type" value="Genomic_DNA"/>
</dbReference>
<dbReference type="RefSeq" id="WP_307329668.1">
    <property type="nucleotide sequence ID" value="NZ_JAUSUG010000020.1"/>
</dbReference>
<reference evidence="2 3" key="1">
    <citation type="submission" date="2023-07" db="EMBL/GenBank/DDBJ databases">
        <title>Genomic Encyclopedia of Type Strains, Phase IV (KMG-IV): sequencing the most valuable type-strain genomes for metagenomic binning, comparative biology and taxonomic classification.</title>
        <authorList>
            <person name="Goeker M."/>
        </authorList>
    </citation>
    <scope>NUCLEOTIDE SEQUENCE [LARGE SCALE GENOMIC DNA]</scope>
    <source>
        <strain evidence="2 3">DSM 9768</strain>
    </source>
</reference>
<evidence type="ECO:0000259" key="1">
    <source>
        <dbReference type="PROSITE" id="PS51186"/>
    </source>
</evidence>
<feature type="domain" description="N-acetyltransferase" evidence="1">
    <location>
        <begin position="28"/>
        <end position="177"/>
    </location>
</feature>
<dbReference type="PROSITE" id="PS51186">
    <property type="entry name" value="GNAT"/>
    <property type="match status" value="1"/>
</dbReference>
<proteinExistence type="predicted"/>
<evidence type="ECO:0000313" key="3">
    <source>
        <dbReference type="Proteomes" id="UP001230005"/>
    </source>
</evidence>
<dbReference type="Pfam" id="PF13302">
    <property type="entry name" value="Acetyltransf_3"/>
    <property type="match status" value="1"/>
</dbReference>
<accession>A0ABU0A169</accession>
<dbReference type="PANTHER" id="PTHR43441">
    <property type="entry name" value="RIBOSOMAL-PROTEIN-SERINE ACETYLTRANSFERASE"/>
    <property type="match status" value="1"/>
</dbReference>
<dbReference type="SUPFAM" id="SSF55729">
    <property type="entry name" value="Acyl-CoA N-acyltransferases (Nat)"/>
    <property type="match status" value="1"/>
</dbReference>
<gene>
    <name evidence="2" type="ORF">J2S74_004291</name>
</gene>
<dbReference type="Gene3D" id="3.40.630.30">
    <property type="match status" value="1"/>
</dbReference>
<sequence>MNPILLDFPHEFYSERLLIRLPQPGDGKLVHSAITESMKELKPWLPFAQKEQTVEEVEANIRDAHIKFLKREDLRFHIFHKETGEVIGCSGLHRIDWDVPKFEIGYWVNSRFSGRGYITEAVRRISDFAFDDLKARRVEIRCDATNTRSRAVAERLGYQLDAILKNEDVSVDGKELRDTCIFSKVK</sequence>
<dbReference type="InterPro" id="IPR051908">
    <property type="entry name" value="Ribosomal_N-acetyltransferase"/>
</dbReference>
<dbReference type="InterPro" id="IPR016181">
    <property type="entry name" value="Acyl_CoA_acyltransferase"/>
</dbReference>
<dbReference type="Proteomes" id="UP001230005">
    <property type="component" value="Unassembled WGS sequence"/>
</dbReference>
<comment type="caution">
    <text evidence="2">The sequence shown here is derived from an EMBL/GenBank/DDBJ whole genome shotgun (WGS) entry which is preliminary data.</text>
</comment>
<name>A0ABU0A169_9BACI</name>
<dbReference type="PANTHER" id="PTHR43441:SF3">
    <property type="entry name" value="ACETYLTRANSFERASE"/>
    <property type="match status" value="1"/>
</dbReference>
<dbReference type="InterPro" id="IPR000182">
    <property type="entry name" value="GNAT_dom"/>
</dbReference>